<evidence type="ECO:0000256" key="8">
    <source>
        <dbReference type="ARBA" id="ARBA00022840"/>
    </source>
</evidence>
<dbReference type="InterPro" id="IPR003660">
    <property type="entry name" value="HAMP_dom"/>
</dbReference>
<dbReference type="Pfam" id="PF06580">
    <property type="entry name" value="His_kinase"/>
    <property type="match status" value="1"/>
</dbReference>
<protein>
    <submittedName>
        <fullName evidence="14">Two-component sensor histidine kinase</fullName>
    </submittedName>
</protein>
<dbReference type="Gene3D" id="3.30.565.10">
    <property type="entry name" value="Histidine kinase-like ATPase, C-terminal domain"/>
    <property type="match status" value="1"/>
</dbReference>
<evidence type="ECO:0000256" key="12">
    <source>
        <dbReference type="SAM" id="Phobius"/>
    </source>
</evidence>
<dbReference type="KEGG" id="blen:NCTC4824_03999"/>
<dbReference type="GO" id="GO:0005886">
    <property type="term" value="C:plasma membrane"/>
    <property type="evidence" value="ECO:0007669"/>
    <property type="project" value="UniProtKB-SubCell"/>
</dbReference>
<feature type="transmembrane region" description="Helical" evidence="12">
    <location>
        <begin position="281"/>
        <end position="301"/>
    </location>
</feature>
<dbReference type="InterPro" id="IPR036890">
    <property type="entry name" value="HATPase_C_sf"/>
</dbReference>
<dbReference type="InterPro" id="IPR010559">
    <property type="entry name" value="Sig_transdc_His_kin_internal"/>
</dbReference>
<keyword evidence="8" id="KW-0067">ATP-binding</keyword>
<dbReference type="InterPro" id="IPR050640">
    <property type="entry name" value="Bact_2-comp_sensor_kinase"/>
</dbReference>
<evidence type="ECO:0000256" key="9">
    <source>
        <dbReference type="ARBA" id="ARBA00022989"/>
    </source>
</evidence>
<evidence type="ECO:0000256" key="5">
    <source>
        <dbReference type="ARBA" id="ARBA00022692"/>
    </source>
</evidence>
<dbReference type="RefSeq" id="WP_066143639.1">
    <property type="nucleotide sequence ID" value="NZ_CBCSGM010000004.1"/>
</dbReference>
<evidence type="ECO:0000259" key="13">
    <source>
        <dbReference type="PROSITE" id="PS50885"/>
    </source>
</evidence>
<dbReference type="GO" id="GO:0000155">
    <property type="term" value="F:phosphorelay sensor kinase activity"/>
    <property type="evidence" value="ECO:0007669"/>
    <property type="project" value="InterPro"/>
</dbReference>
<keyword evidence="7 14" id="KW-0418">Kinase</keyword>
<dbReference type="CDD" id="cd06225">
    <property type="entry name" value="HAMP"/>
    <property type="match status" value="1"/>
</dbReference>
<evidence type="ECO:0000256" key="7">
    <source>
        <dbReference type="ARBA" id="ARBA00022777"/>
    </source>
</evidence>
<keyword evidence="10" id="KW-0902">Two-component regulatory system</keyword>
<dbReference type="SUPFAM" id="SSF55874">
    <property type="entry name" value="ATPase domain of HSP90 chaperone/DNA topoisomerase II/histidine kinase"/>
    <property type="match status" value="1"/>
</dbReference>
<keyword evidence="4" id="KW-0808">Transferase</keyword>
<name>A0A2X4ZSG8_LEDLE</name>
<dbReference type="Gene3D" id="1.10.287.130">
    <property type="match status" value="1"/>
</dbReference>
<keyword evidence="3" id="KW-0597">Phosphoprotein</keyword>
<evidence type="ECO:0000256" key="6">
    <source>
        <dbReference type="ARBA" id="ARBA00022741"/>
    </source>
</evidence>
<dbReference type="Gene3D" id="3.30.450.20">
    <property type="entry name" value="PAS domain"/>
    <property type="match status" value="1"/>
</dbReference>
<evidence type="ECO:0000256" key="11">
    <source>
        <dbReference type="ARBA" id="ARBA00023136"/>
    </source>
</evidence>
<dbReference type="Pfam" id="PF00672">
    <property type="entry name" value="HAMP"/>
    <property type="match status" value="1"/>
</dbReference>
<keyword evidence="6" id="KW-0547">Nucleotide-binding</keyword>
<evidence type="ECO:0000313" key="15">
    <source>
        <dbReference type="Proteomes" id="UP000249134"/>
    </source>
</evidence>
<dbReference type="Proteomes" id="UP000249134">
    <property type="component" value="Chromosome 1"/>
</dbReference>
<evidence type="ECO:0000256" key="2">
    <source>
        <dbReference type="ARBA" id="ARBA00022475"/>
    </source>
</evidence>
<dbReference type="AlphaFoldDB" id="A0A2X4ZSG8"/>
<dbReference type="EMBL" id="LS483476">
    <property type="protein sequence ID" value="SQI63254.1"/>
    <property type="molecule type" value="Genomic_DNA"/>
</dbReference>
<evidence type="ECO:0000313" key="14">
    <source>
        <dbReference type="EMBL" id="SQI63254.1"/>
    </source>
</evidence>
<reference evidence="14 15" key="1">
    <citation type="submission" date="2018-06" db="EMBL/GenBank/DDBJ databases">
        <authorList>
            <consortium name="Pathogen Informatics"/>
            <person name="Doyle S."/>
        </authorList>
    </citation>
    <scope>NUCLEOTIDE SEQUENCE [LARGE SCALE GENOMIC DNA]</scope>
    <source>
        <strain evidence="14 15">NCTC4824</strain>
    </source>
</reference>
<dbReference type="GO" id="GO:0005524">
    <property type="term" value="F:ATP binding"/>
    <property type="evidence" value="ECO:0007669"/>
    <property type="project" value="UniProtKB-KW"/>
</dbReference>
<evidence type="ECO:0000256" key="1">
    <source>
        <dbReference type="ARBA" id="ARBA00004651"/>
    </source>
</evidence>
<keyword evidence="5 12" id="KW-0812">Transmembrane</keyword>
<dbReference type="STRING" id="1348624.GCA_001591545_02939"/>
<evidence type="ECO:0000256" key="3">
    <source>
        <dbReference type="ARBA" id="ARBA00022553"/>
    </source>
</evidence>
<keyword evidence="2" id="KW-1003">Cell membrane</keyword>
<gene>
    <name evidence="14" type="primary">ypdA_9</name>
    <name evidence="14" type="ORF">NCTC4824_03999</name>
</gene>
<dbReference type="SUPFAM" id="SSF158472">
    <property type="entry name" value="HAMP domain-like"/>
    <property type="match status" value="1"/>
</dbReference>
<keyword evidence="15" id="KW-1185">Reference proteome</keyword>
<sequence length="571" mass="66656">MKWWNKIFVKIVFILLLLLIPITVFYSYSYYTSIQVIKEELKDRNLNRLSIVGNQMDANFEQISILLLALSGDENVNQFKNIDIYSDYKAFEIKRSILETLYFQRALSSWTNDLSVYASDSEELLKTSDMMEKSEDIVSDWEYRENKEKGKINSYFIKHLTQPITSVSNGRTPELVIEARLPVKNIERFLQQLKLDNFGDPFMYQSVNKVIVSSSANHQLITEMIQQIPENLPSEDGNITVTIDKDKYLVSYMKSQKLDWVIVDYTPLKEVLMPVTKNRNLFYTFIFALLLLSIVAVFLLYRNVQIPFRDMINAIHRVKEGDYSARVQPVHNNEFTFMMTSFNEMAKQIETLIEEVYKEKIRYQEIHVKQLQSQINPHFLYNCLFIMKNMAKLNQYKGVEAMSLHLGKYYRYMTRVENKYSTVDEELDFVKNYLEIHVIRTQRLTYEIKLPDNMLEIVIPRLLIQPVVENACVHGIDSSLNDGRILISGSQANGENQIIIEDSGKGLSKEKIKQLGEMISVPMNDEMGCGVWNVHHRLKYHFGDTAGLHFSKSELGGLKVILYWRETTKDV</sequence>
<accession>A0A2X4ZSG8</accession>
<dbReference type="PANTHER" id="PTHR34220:SF11">
    <property type="entry name" value="SENSOR PROTEIN KINASE HPTS"/>
    <property type="match status" value="1"/>
</dbReference>
<evidence type="ECO:0000256" key="10">
    <source>
        <dbReference type="ARBA" id="ARBA00023012"/>
    </source>
</evidence>
<keyword evidence="9 12" id="KW-1133">Transmembrane helix</keyword>
<keyword evidence="11 12" id="KW-0472">Membrane</keyword>
<dbReference type="PANTHER" id="PTHR34220">
    <property type="entry name" value="SENSOR HISTIDINE KINASE YPDA"/>
    <property type="match status" value="1"/>
</dbReference>
<evidence type="ECO:0000256" key="4">
    <source>
        <dbReference type="ARBA" id="ARBA00022679"/>
    </source>
</evidence>
<dbReference type="SMART" id="SM00304">
    <property type="entry name" value="HAMP"/>
    <property type="match status" value="1"/>
</dbReference>
<proteinExistence type="predicted"/>
<comment type="subcellular location">
    <subcellularLocation>
        <location evidence="1">Cell membrane</location>
        <topology evidence="1">Multi-pass membrane protein</topology>
    </subcellularLocation>
</comment>
<feature type="transmembrane region" description="Helical" evidence="12">
    <location>
        <begin position="7"/>
        <end position="28"/>
    </location>
</feature>
<dbReference type="PROSITE" id="PS50885">
    <property type="entry name" value="HAMP"/>
    <property type="match status" value="1"/>
</dbReference>
<feature type="domain" description="HAMP" evidence="13">
    <location>
        <begin position="302"/>
        <end position="354"/>
    </location>
</feature>
<organism evidence="14 15">
    <name type="scientific">Lederbergia lenta</name>
    <name type="common">Bacillus lentus</name>
    <dbReference type="NCBI Taxonomy" id="1467"/>
    <lineage>
        <taxon>Bacteria</taxon>
        <taxon>Bacillati</taxon>
        <taxon>Bacillota</taxon>
        <taxon>Bacilli</taxon>
        <taxon>Bacillales</taxon>
        <taxon>Bacillaceae</taxon>
        <taxon>Lederbergia</taxon>
    </lineage>
</organism>